<protein>
    <submittedName>
        <fullName evidence="1">Uncharacterized protein</fullName>
    </submittedName>
</protein>
<reference evidence="1" key="1">
    <citation type="journal article" date="2020" name="Stud. Mycol.">
        <title>101 Dothideomycetes genomes: a test case for predicting lifestyles and emergence of pathogens.</title>
        <authorList>
            <person name="Haridas S."/>
            <person name="Albert R."/>
            <person name="Binder M."/>
            <person name="Bloem J."/>
            <person name="Labutti K."/>
            <person name="Salamov A."/>
            <person name="Andreopoulos B."/>
            <person name="Baker S."/>
            <person name="Barry K."/>
            <person name="Bills G."/>
            <person name="Bluhm B."/>
            <person name="Cannon C."/>
            <person name="Castanera R."/>
            <person name="Culley D."/>
            <person name="Daum C."/>
            <person name="Ezra D."/>
            <person name="Gonzalez J."/>
            <person name="Henrissat B."/>
            <person name="Kuo A."/>
            <person name="Liang C."/>
            <person name="Lipzen A."/>
            <person name="Lutzoni F."/>
            <person name="Magnuson J."/>
            <person name="Mondo S."/>
            <person name="Nolan M."/>
            <person name="Ohm R."/>
            <person name="Pangilinan J."/>
            <person name="Park H.-J."/>
            <person name="Ramirez L."/>
            <person name="Alfaro M."/>
            <person name="Sun H."/>
            <person name="Tritt A."/>
            <person name="Yoshinaga Y."/>
            <person name="Zwiers L.-H."/>
            <person name="Turgeon B."/>
            <person name="Goodwin S."/>
            <person name="Spatafora J."/>
            <person name="Crous P."/>
            <person name="Grigoriev I."/>
        </authorList>
    </citation>
    <scope>NUCLEOTIDE SEQUENCE</scope>
    <source>
        <strain evidence="1">CBS 101060</strain>
    </source>
</reference>
<dbReference type="AlphaFoldDB" id="A0A9P4VKN7"/>
<accession>A0A9P4VKN7</accession>
<evidence type="ECO:0000313" key="2">
    <source>
        <dbReference type="Proteomes" id="UP000799429"/>
    </source>
</evidence>
<dbReference type="EMBL" id="MU006116">
    <property type="protein sequence ID" value="KAF2834673.1"/>
    <property type="molecule type" value="Genomic_DNA"/>
</dbReference>
<name>A0A9P4VKN7_9PEZI</name>
<dbReference type="OrthoDB" id="5986190at2759"/>
<gene>
    <name evidence="1" type="ORF">M501DRAFT_1009100</name>
</gene>
<proteinExistence type="predicted"/>
<organism evidence="1 2">
    <name type="scientific">Patellaria atrata CBS 101060</name>
    <dbReference type="NCBI Taxonomy" id="1346257"/>
    <lineage>
        <taxon>Eukaryota</taxon>
        <taxon>Fungi</taxon>
        <taxon>Dikarya</taxon>
        <taxon>Ascomycota</taxon>
        <taxon>Pezizomycotina</taxon>
        <taxon>Dothideomycetes</taxon>
        <taxon>Dothideomycetes incertae sedis</taxon>
        <taxon>Patellariales</taxon>
        <taxon>Patellariaceae</taxon>
        <taxon>Patellaria</taxon>
    </lineage>
</organism>
<dbReference type="Proteomes" id="UP000799429">
    <property type="component" value="Unassembled WGS sequence"/>
</dbReference>
<sequence length="183" mass="20688">MEVEAATSAPSIIPFSRNDHFVGRESHLAELEANLLRDKQTTVSAIVGPEGVAVVQAAAYINIRNVTLQEYRSQLVKRKKEALEHDSELSKYKLQEYGIKSFIATTLLISMDQIRRRDTLAADYLFLAACVDRKDIPLDYLQASLPREREDAIKVLSSYALIIRRPAESALDVHQLVHRALRE</sequence>
<keyword evidence="2" id="KW-1185">Reference proteome</keyword>
<evidence type="ECO:0000313" key="1">
    <source>
        <dbReference type="EMBL" id="KAF2834673.1"/>
    </source>
</evidence>
<comment type="caution">
    <text evidence="1">The sequence shown here is derived from an EMBL/GenBank/DDBJ whole genome shotgun (WGS) entry which is preliminary data.</text>
</comment>